<proteinExistence type="predicted"/>
<dbReference type="Proteomes" id="UP001160148">
    <property type="component" value="Unassembled WGS sequence"/>
</dbReference>
<organism evidence="1 2">
    <name type="scientific">Macrosiphum euphorbiae</name>
    <name type="common">potato aphid</name>
    <dbReference type="NCBI Taxonomy" id="13131"/>
    <lineage>
        <taxon>Eukaryota</taxon>
        <taxon>Metazoa</taxon>
        <taxon>Ecdysozoa</taxon>
        <taxon>Arthropoda</taxon>
        <taxon>Hexapoda</taxon>
        <taxon>Insecta</taxon>
        <taxon>Pterygota</taxon>
        <taxon>Neoptera</taxon>
        <taxon>Paraneoptera</taxon>
        <taxon>Hemiptera</taxon>
        <taxon>Sternorrhyncha</taxon>
        <taxon>Aphidomorpha</taxon>
        <taxon>Aphidoidea</taxon>
        <taxon>Aphididae</taxon>
        <taxon>Macrosiphini</taxon>
        <taxon>Macrosiphum</taxon>
    </lineage>
</organism>
<dbReference type="PANTHER" id="PTHR33053:SF24">
    <property type="entry name" value="TRANSPOSASE DOMAIN-CONTAINING PROTEIN"/>
    <property type="match status" value="1"/>
</dbReference>
<reference evidence="1 2" key="1">
    <citation type="submission" date="2023-01" db="EMBL/GenBank/DDBJ databases">
        <authorList>
            <person name="Whitehead M."/>
        </authorList>
    </citation>
    <scope>NUCLEOTIDE SEQUENCE [LARGE SCALE GENOMIC DNA]</scope>
</reference>
<dbReference type="PANTHER" id="PTHR33053">
    <property type="entry name" value="PROTEIN, PUTATIVE-RELATED"/>
    <property type="match status" value="1"/>
</dbReference>
<name>A0AAV0XPY2_9HEMI</name>
<gene>
    <name evidence="1" type="ORF">MEUPH1_LOCUS24362</name>
</gene>
<evidence type="ECO:0000313" key="2">
    <source>
        <dbReference type="Proteomes" id="UP001160148"/>
    </source>
</evidence>
<sequence>MSSRKQSNLSSRTKRRRVEDELRYINVSEDVMVVNYDIPSLIVPNKSGSQSKSVVEIDLPTNPHENNTFLNLNQNQLQNTTELTEDPIYNSADEEIKYLSSETDEDDDIHLWNNDSEISSIILSLITQWAITYNIPQNALSKLLLILRKHSCFEAIPKDARTIMHSNTAKPNLRMVEPGKYHHFGVANGIKKNILECSKKNSDIQIVVGIDGLPLFKSNSEQFWPILAYIYPNNDNVFPIGIYCGKEKPKDSNDFIKDFIDESKALIEQGLYIDSKKYNFSIRTMCCDTPAKSYILKIKGHSGFYSCSKCEIEGEYLANRICFPYTPSTRCPQTRSHQNYLVQSQEEHHVGNTSLLATLPMFDVVTTFSLDYMHLVCLGTVRKLIMLWIKGPIGIRYPSWKIEEMSKALEQLKIHIPCEFARKPRTLLEVSRWKATEFRNFLLYIGIVVTKPILQDEHWKHFFGLSVAMIILLSPDYAEYINVSRILLDNFVKNFEKIYGRHLISHNIHGLTHICEDYVRFGPLDTCSAFPFENYMCSLKRMLRKPNKPLEQVVNRYKEICEL</sequence>
<accession>A0AAV0XPY2</accession>
<comment type="caution">
    <text evidence="1">The sequence shown here is derived from an EMBL/GenBank/DDBJ whole genome shotgun (WGS) entry which is preliminary data.</text>
</comment>
<feature type="non-terminal residue" evidence="1">
    <location>
        <position position="563"/>
    </location>
</feature>
<protein>
    <recommendedName>
        <fullName evidence="3">Transposase domain-containing protein</fullName>
    </recommendedName>
</protein>
<evidence type="ECO:0008006" key="3">
    <source>
        <dbReference type="Google" id="ProtNLM"/>
    </source>
</evidence>
<evidence type="ECO:0000313" key="1">
    <source>
        <dbReference type="EMBL" id="CAI6370216.1"/>
    </source>
</evidence>
<keyword evidence="2" id="KW-1185">Reference proteome</keyword>
<dbReference type="EMBL" id="CARXXK010000261">
    <property type="protein sequence ID" value="CAI6370216.1"/>
    <property type="molecule type" value="Genomic_DNA"/>
</dbReference>
<dbReference type="AlphaFoldDB" id="A0AAV0XPY2"/>